<reference evidence="1 2" key="1">
    <citation type="submission" date="2020-03" db="EMBL/GenBank/DDBJ databases">
        <title>Draft Genome Sequence of 2-Methylisoborneol Producing Pseudanabaena yagii Strain GIHE-NHR1 Isolated from North Han River in South Korea.</title>
        <authorList>
            <person name="Jeong J."/>
        </authorList>
    </citation>
    <scope>NUCLEOTIDE SEQUENCE [LARGE SCALE GENOMIC DNA]</scope>
    <source>
        <strain evidence="1 2">GIHE-NHR1</strain>
    </source>
</reference>
<comment type="caution">
    <text evidence="1">The sequence shown here is derived from an EMBL/GenBank/DDBJ whole genome shotgun (WGS) entry which is preliminary data.</text>
</comment>
<dbReference type="Proteomes" id="UP000738376">
    <property type="component" value="Unassembled WGS sequence"/>
</dbReference>
<organism evidence="1 2">
    <name type="scientific">Pseudanabaena yagii GIHE-NHR1</name>
    <dbReference type="NCBI Taxonomy" id="2722753"/>
    <lineage>
        <taxon>Bacteria</taxon>
        <taxon>Bacillati</taxon>
        <taxon>Cyanobacteriota</taxon>
        <taxon>Cyanophyceae</taxon>
        <taxon>Pseudanabaenales</taxon>
        <taxon>Pseudanabaenaceae</taxon>
        <taxon>Pseudanabaena</taxon>
        <taxon>Pseudanabaena yagii</taxon>
    </lineage>
</organism>
<keyword evidence="2" id="KW-1185">Reference proteome</keyword>
<proteinExistence type="predicted"/>
<sequence length="62" mass="7050">MNFLLLAQQGNHEGIAPTDWYYFWRSLTSDRAHQVPHEVLSPTPSQTHPNLPALTSLLNIHS</sequence>
<dbReference type="EMBL" id="JAAVJL010000001">
    <property type="protein sequence ID" value="NMF59100.1"/>
    <property type="molecule type" value="Genomic_DNA"/>
</dbReference>
<gene>
    <name evidence="1" type="ORF">HC246_14035</name>
</gene>
<evidence type="ECO:0000313" key="2">
    <source>
        <dbReference type="Proteomes" id="UP000738376"/>
    </source>
</evidence>
<evidence type="ECO:0000313" key="1">
    <source>
        <dbReference type="EMBL" id="NMF59100.1"/>
    </source>
</evidence>
<name>A0ABX1LVR1_9CYAN</name>
<accession>A0ABX1LVR1</accession>
<protein>
    <submittedName>
        <fullName evidence="1">Uncharacterized protein</fullName>
    </submittedName>
</protein>
<dbReference type="RefSeq" id="WP_169363918.1">
    <property type="nucleotide sequence ID" value="NZ_JAAVJL010000001.1"/>
</dbReference>